<reference evidence="2" key="3">
    <citation type="submission" date="2018-08" db="UniProtKB">
        <authorList>
            <consortium name="EnsemblPlants"/>
        </authorList>
    </citation>
    <scope>IDENTIFICATION</scope>
    <source>
        <strain evidence="2">cv. Bd21</strain>
    </source>
</reference>
<keyword evidence="3" id="KW-1185">Reference proteome</keyword>
<organism evidence="2">
    <name type="scientific">Brachypodium distachyon</name>
    <name type="common">Purple false brome</name>
    <name type="synonym">Trachynia distachya</name>
    <dbReference type="NCBI Taxonomy" id="15368"/>
    <lineage>
        <taxon>Eukaryota</taxon>
        <taxon>Viridiplantae</taxon>
        <taxon>Streptophyta</taxon>
        <taxon>Embryophyta</taxon>
        <taxon>Tracheophyta</taxon>
        <taxon>Spermatophyta</taxon>
        <taxon>Magnoliopsida</taxon>
        <taxon>Liliopsida</taxon>
        <taxon>Poales</taxon>
        <taxon>Poaceae</taxon>
        <taxon>BOP clade</taxon>
        <taxon>Pooideae</taxon>
        <taxon>Stipodae</taxon>
        <taxon>Brachypodieae</taxon>
        <taxon>Brachypodium</taxon>
    </lineage>
</organism>
<protein>
    <recommendedName>
        <fullName evidence="4">Dipeptidylpeptidase IV N-terminal domain-containing protein</fullName>
    </recommendedName>
</protein>
<evidence type="ECO:0008006" key="4">
    <source>
        <dbReference type="Google" id="ProtNLM"/>
    </source>
</evidence>
<dbReference type="Gramene" id="KQJ87622">
    <property type="protein sequence ID" value="KQJ87622"/>
    <property type="gene ID" value="BRADI_4g12380v3"/>
</dbReference>
<dbReference type="AlphaFoldDB" id="I1IK20"/>
<proteinExistence type="predicted"/>
<name>I1IK20_BRADI</name>
<evidence type="ECO:0000313" key="1">
    <source>
        <dbReference type="EMBL" id="KQJ87622.1"/>
    </source>
</evidence>
<dbReference type="RefSeq" id="XP_003575792.1">
    <property type="nucleotide sequence ID" value="XM_003575744.2"/>
</dbReference>
<dbReference type="KEGG" id="bdi:100821131"/>
<sequence>MAHSGGSIAFFGTFRPLVPLDIFSLPANPQPSSAEQRLTDGISYNHNGRAIPPAPLKELLAFLAKKDPPVKCGGATPDDVDSGLVTGIVLVSERDNGLETLHVALSVKDTPTPTVLSLRDIYGHDDTFSGVRMEDSGCFAGGFTVGTRAVGHSLVYVSTKEPAKARRTPWTAVYKTSLEDGSTERLTPQYQYDINPAVSPSGKRVAVANFRFNQWTGEIDRINTDIVVMNVDRQAQGGLRRRVVIKDGGWPTWGSDNVIFFHRGKFVPGRRQPCWQVFRYDLTTNKIDAMTPENIDAMTPAAIDENKVAVAATRAPFGLQAVAPEQRTAVGQFRQIEIYEAGKPADPVVITSNKTDHYNPFLLQRGSSNTSVGFHRCRDGDAEKKFSMLKSPPTHQDVALYRGAGVFPTFTNKGSELAYVDNDFRTVYVADGGVEPRAVYKHENSNKILSVTWNQKHDTLYCCIGTAFTGGEIQIWAIYNVCDEDTNKQSWKQLTDDTKKYNNAFPSSNKEGDKLVFRSSCDRSGGDNKFKNLYIMEDATEGDSSAGKVTQLTKGDWTDTHCCWSPTDDWIVFSSSRDRAPPGTDPAILDAGCFSIFMVNYKDPSVVVRVMHSDMSLAGHVCHPVFSPDRKSIVVTSDVAAVSADPASLPIFIHSVRPYGDIFTIKLRDPDCLEKNGDIVEFDRITHSRYENSTPTWTELAADPNDLLTSSRTGHAAGPCPFLHSTAYKC</sequence>
<dbReference type="SUPFAM" id="SSF82171">
    <property type="entry name" value="DPP6 N-terminal domain-like"/>
    <property type="match status" value="1"/>
</dbReference>
<dbReference type="EnsemblPlants" id="KQJ87622">
    <property type="protein sequence ID" value="KQJ87622"/>
    <property type="gene ID" value="BRADI_4g12380v3"/>
</dbReference>
<accession>I1IK20</accession>
<dbReference type="Gene3D" id="2.120.10.30">
    <property type="entry name" value="TolB, C-terminal domain"/>
    <property type="match status" value="2"/>
</dbReference>
<gene>
    <name evidence="2" type="primary">LOC100821131</name>
    <name evidence="1" type="ORF">BRADI_4g12380v3</name>
</gene>
<dbReference type="InterPro" id="IPR011042">
    <property type="entry name" value="6-blade_b-propeller_TolB-like"/>
</dbReference>
<dbReference type="HOGENOM" id="CLU_011311_2_0_1"/>
<reference evidence="1 2" key="1">
    <citation type="journal article" date="2010" name="Nature">
        <title>Genome sequencing and analysis of the model grass Brachypodium distachyon.</title>
        <authorList>
            <consortium name="International Brachypodium Initiative"/>
        </authorList>
    </citation>
    <scope>NUCLEOTIDE SEQUENCE [LARGE SCALE GENOMIC DNA]</scope>
    <source>
        <strain evidence="1 2">Bd21</strain>
    </source>
</reference>
<dbReference type="Proteomes" id="UP000008810">
    <property type="component" value="Chromosome 4"/>
</dbReference>
<dbReference type="InterPro" id="IPR011659">
    <property type="entry name" value="WD40"/>
</dbReference>
<dbReference type="GeneID" id="100821131"/>
<dbReference type="Pfam" id="PF07676">
    <property type="entry name" value="PD40"/>
    <property type="match status" value="1"/>
</dbReference>
<dbReference type="eggNOG" id="ENOG502SHXZ">
    <property type="taxonomic scope" value="Eukaryota"/>
</dbReference>
<evidence type="ECO:0000313" key="2">
    <source>
        <dbReference type="EnsemblPlants" id="KQJ87622"/>
    </source>
</evidence>
<dbReference type="PANTHER" id="PTHR32161:SF18">
    <property type="entry name" value="DIPEPTIDYLPEPTIDASE IV N-TERMINAL DOMAIN-CONTAINING PROTEIN"/>
    <property type="match status" value="1"/>
</dbReference>
<evidence type="ECO:0000313" key="3">
    <source>
        <dbReference type="Proteomes" id="UP000008810"/>
    </source>
</evidence>
<dbReference type="OrthoDB" id="582177at2759"/>
<dbReference type="PANTHER" id="PTHR32161">
    <property type="entry name" value="DPP6 N-TERMINAL DOMAIN-LIKE PROTEIN"/>
    <property type="match status" value="1"/>
</dbReference>
<reference evidence="1" key="2">
    <citation type="submission" date="2017-06" db="EMBL/GenBank/DDBJ databases">
        <title>WGS assembly of Brachypodium distachyon.</title>
        <authorList>
            <consortium name="The International Brachypodium Initiative"/>
            <person name="Lucas S."/>
            <person name="Harmon-Smith M."/>
            <person name="Lail K."/>
            <person name="Tice H."/>
            <person name="Grimwood J."/>
            <person name="Bruce D."/>
            <person name="Barry K."/>
            <person name="Shu S."/>
            <person name="Lindquist E."/>
            <person name="Wang M."/>
            <person name="Pitluck S."/>
            <person name="Vogel J.P."/>
            <person name="Garvin D.F."/>
            <person name="Mockler T.C."/>
            <person name="Schmutz J."/>
            <person name="Rokhsar D."/>
            <person name="Bevan M.W."/>
        </authorList>
    </citation>
    <scope>NUCLEOTIDE SEQUENCE</scope>
    <source>
        <strain evidence="1">Bd21</strain>
    </source>
</reference>
<dbReference type="EMBL" id="CM000883">
    <property type="protein sequence ID" value="KQJ87622.1"/>
    <property type="molecule type" value="Genomic_DNA"/>
</dbReference>
<dbReference type="OMA" id="VITHRTT"/>